<dbReference type="Pfam" id="PF07522">
    <property type="entry name" value="DRMBL"/>
    <property type="match status" value="1"/>
</dbReference>
<dbReference type="AlphaFoldDB" id="A0A409Y4Q6"/>
<evidence type="ECO:0000259" key="14">
    <source>
        <dbReference type="Pfam" id="PF07522"/>
    </source>
</evidence>
<evidence type="ECO:0000256" key="5">
    <source>
        <dbReference type="ARBA" id="ARBA00022763"/>
    </source>
</evidence>
<accession>A0A409Y4Q6</accession>
<dbReference type="GO" id="GO:0035312">
    <property type="term" value="F:5'-3' DNA exonuclease activity"/>
    <property type="evidence" value="ECO:0007669"/>
    <property type="project" value="TreeGrafter"/>
</dbReference>
<gene>
    <name evidence="15" type="ORF">CVT26_003051</name>
</gene>
<dbReference type="STRING" id="231916.A0A409Y4Q6"/>
<evidence type="ECO:0000256" key="4">
    <source>
        <dbReference type="ARBA" id="ARBA00022759"/>
    </source>
</evidence>
<feature type="compositionally biased region" description="Low complexity" evidence="13">
    <location>
        <begin position="680"/>
        <end position="707"/>
    </location>
</feature>
<keyword evidence="9" id="KW-0234">DNA repair</keyword>
<keyword evidence="3" id="KW-0540">Nuclease</keyword>
<feature type="compositionally biased region" description="Low complexity" evidence="13">
    <location>
        <begin position="762"/>
        <end position="775"/>
    </location>
</feature>
<evidence type="ECO:0000256" key="3">
    <source>
        <dbReference type="ARBA" id="ARBA00022722"/>
    </source>
</evidence>
<dbReference type="PANTHER" id="PTHR23240">
    <property type="entry name" value="DNA CROSS-LINK REPAIR PROTEIN PSO2/SNM1-RELATED"/>
    <property type="match status" value="1"/>
</dbReference>
<evidence type="ECO:0000256" key="1">
    <source>
        <dbReference type="ARBA" id="ARBA00004123"/>
    </source>
</evidence>
<feature type="region of interest" description="Disordered" evidence="13">
    <location>
        <begin position="579"/>
        <end position="876"/>
    </location>
</feature>
<feature type="compositionally biased region" description="Acidic residues" evidence="13">
    <location>
        <begin position="539"/>
        <end position="548"/>
    </location>
</feature>
<dbReference type="InterPro" id="IPR036866">
    <property type="entry name" value="RibonucZ/Hydroxyglut_hydro"/>
</dbReference>
<keyword evidence="4" id="KW-0255">Endonuclease</keyword>
<evidence type="ECO:0000256" key="13">
    <source>
        <dbReference type="SAM" id="MobiDB-lite"/>
    </source>
</evidence>
<keyword evidence="10" id="KW-0539">Nucleus</keyword>
<feature type="compositionally biased region" description="Low complexity" evidence="13">
    <location>
        <begin position="831"/>
        <end position="842"/>
    </location>
</feature>
<evidence type="ECO:0000256" key="6">
    <source>
        <dbReference type="ARBA" id="ARBA00022801"/>
    </source>
</evidence>
<dbReference type="Gene3D" id="3.40.50.12650">
    <property type="match status" value="1"/>
</dbReference>
<dbReference type="EMBL" id="NHYE01001153">
    <property type="protein sequence ID" value="PPQ97989.1"/>
    <property type="molecule type" value="Genomic_DNA"/>
</dbReference>
<evidence type="ECO:0000313" key="16">
    <source>
        <dbReference type="Proteomes" id="UP000284706"/>
    </source>
</evidence>
<dbReference type="GO" id="GO:0006303">
    <property type="term" value="P:double-strand break repair via nonhomologous end joining"/>
    <property type="evidence" value="ECO:0007669"/>
    <property type="project" value="TreeGrafter"/>
</dbReference>
<comment type="subcellular location">
    <subcellularLocation>
        <location evidence="1">Nucleus</location>
    </subcellularLocation>
</comment>
<keyword evidence="8" id="KW-0233">DNA recombination</keyword>
<proteinExistence type="inferred from homology"/>
<evidence type="ECO:0000256" key="12">
    <source>
        <dbReference type="ARBA" id="ARBA00042677"/>
    </source>
</evidence>
<feature type="region of interest" description="Disordered" evidence="13">
    <location>
        <begin position="986"/>
        <end position="1015"/>
    </location>
</feature>
<dbReference type="GO" id="GO:0006310">
    <property type="term" value="P:DNA recombination"/>
    <property type="evidence" value="ECO:0007669"/>
    <property type="project" value="UniProtKB-KW"/>
</dbReference>
<dbReference type="GO" id="GO:0005634">
    <property type="term" value="C:nucleus"/>
    <property type="evidence" value="ECO:0007669"/>
    <property type="project" value="UniProtKB-SubCell"/>
</dbReference>
<dbReference type="GO" id="GO:0003684">
    <property type="term" value="F:damaged DNA binding"/>
    <property type="evidence" value="ECO:0007669"/>
    <property type="project" value="TreeGrafter"/>
</dbReference>
<dbReference type="GO" id="GO:0036297">
    <property type="term" value="P:interstrand cross-link repair"/>
    <property type="evidence" value="ECO:0007669"/>
    <property type="project" value="TreeGrafter"/>
</dbReference>
<keyword evidence="5" id="KW-0227">DNA damage</keyword>
<dbReference type="GO" id="GO:0004519">
    <property type="term" value="F:endonuclease activity"/>
    <property type="evidence" value="ECO:0007669"/>
    <property type="project" value="UniProtKB-KW"/>
</dbReference>
<evidence type="ECO:0000313" key="15">
    <source>
        <dbReference type="EMBL" id="PPQ97989.1"/>
    </source>
</evidence>
<comment type="caution">
    <text evidence="15">The sequence shown here is derived from an EMBL/GenBank/DDBJ whole genome shotgun (WGS) entry which is preliminary data.</text>
</comment>
<dbReference type="Proteomes" id="UP000284706">
    <property type="component" value="Unassembled WGS sequence"/>
</dbReference>
<evidence type="ECO:0000256" key="11">
    <source>
        <dbReference type="ARBA" id="ARBA00039759"/>
    </source>
</evidence>
<evidence type="ECO:0000256" key="7">
    <source>
        <dbReference type="ARBA" id="ARBA00022839"/>
    </source>
</evidence>
<protein>
    <recommendedName>
        <fullName evidence="11">Protein artemis</fullName>
    </recommendedName>
    <alternativeName>
        <fullName evidence="12">DNA cross-link repair 1C protein</fullName>
    </alternativeName>
</protein>
<keyword evidence="16" id="KW-1185">Reference proteome</keyword>
<name>A0A409Y4Q6_9AGAR</name>
<sequence>MPTGTPYNSCIPPYRIRVDDFGASTTLDPENAPLLHLLTHTHSDHINGLSAKSFGFKVYCSSDAKEMLLRHEVYAERELHTLELRAEKIRTYSHLKVDPLVDSDGRLYYNGSRDLLRPLPLDTPTRIELNGNESVTITLIDANHCPGAVMFLIEGDRGAVLHTGDFRAEPWFLESVVRNRFLQPYLSSSRFGASNSKGSVSSVLDKTLEAIYLDTACVMSPLNIPTKESATSGLVDLMKLYPESVYFFINSWTWGYEDILKAIAGAFQSLIHVDRYKFSIYQHLSDPYLAQITTEKPFLTRFHACERFHRCPYVQVENDSTYSNATSAMGKRVIYINPVTMDTARWSAYLEDTRTRLVAGEEINNLLVPLSRHSTLPELQEFVKLFRPKRVVPNTLDPRLMHLDWACIDRMFSSCLHPSMQAAASNSASFRLRIGISTNEQLSAEVQNDGDVALKNLVGAGSEAVAQRWADQGKVLKKLAIIREYLDEEENQIIDKLLGIKRAYKPRAPFEPSSDPPEMPRDKGKGKEVAPSYHYMKDSEDESDDYSDDERGKTAHKLFASLAGIDEKENSWWVSSPLSVEGAEGQEQENAQGDILDEALLAKGRGEPVGDGAWRVNRLTPISSPLRPRRPTSKGRAPAPMPTPSQTREKSRKSANNAPAAPYFPRAGPSATPTKGKNPASASGLSLASPICLLSSSSPDVPQASSSKATKDNAQTQRAKSTKKRPARDAPFIFPKPRALDFASSSPRPPSSKMQQQEARRAPGAASSSKAVGKAAEGEERGVQAGASSAPRATSSKRARDSIESTTPTPQAKRPRRDMRPAMLAPPEQPLASSSKVKLSSAINATSAIPLSKERANISNAPRPGEGPPLSEGAMPVVLPLTEEEENQIKRIDMAYQLAQTYPDLVKPSYWKKRERQLKQLERRRRKREAEALAEAAAAQSDAMGITATPRIPLIRTMTVPSFEPVDDGDGGMDWNRSRQLAEEIRQDVARGRRPSVPALICTRTGTDTQSEEAD</sequence>
<dbReference type="InterPro" id="IPR011084">
    <property type="entry name" value="DRMBL"/>
</dbReference>
<evidence type="ECO:0000256" key="9">
    <source>
        <dbReference type="ARBA" id="ARBA00023204"/>
    </source>
</evidence>
<keyword evidence="6" id="KW-0378">Hydrolase</keyword>
<feature type="compositionally biased region" description="Low complexity" evidence="13">
    <location>
        <begin position="581"/>
        <end position="593"/>
    </location>
</feature>
<evidence type="ECO:0000256" key="10">
    <source>
        <dbReference type="ARBA" id="ARBA00023242"/>
    </source>
</evidence>
<dbReference type="PANTHER" id="PTHR23240:SF8">
    <property type="entry name" value="PROTEIN ARTEMIS"/>
    <property type="match status" value="1"/>
</dbReference>
<comment type="similarity">
    <text evidence="2">Belongs to the DNA repair metallo-beta-lactamase (DRMBL) family.</text>
</comment>
<keyword evidence="7" id="KW-0269">Exonuclease</keyword>
<feature type="region of interest" description="Disordered" evidence="13">
    <location>
        <begin position="506"/>
        <end position="550"/>
    </location>
</feature>
<evidence type="ECO:0000256" key="2">
    <source>
        <dbReference type="ARBA" id="ARBA00010304"/>
    </source>
</evidence>
<feature type="compositionally biased region" description="Basic and acidic residues" evidence="13">
    <location>
        <begin position="518"/>
        <end position="528"/>
    </location>
</feature>
<dbReference type="Gene3D" id="3.60.15.10">
    <property type="entry name" value="Ribonuclease Z/Hydroxyacylglutathione hydrolase-like"/>
    <property type="match status" value="1"/>
</dbReference>
<reference evidence="15 16" key="1">
    <citation type="journal article" date="2018" name="Evol. Lett.">
        <title>Horizontal gene cluster transfer increased hallucinogenic mushroom diversity.</title>
        <authorList>
            <person name="Reynolds H.T."/>
            <person name="Vijayakumar V."/>
            <person name="Gluck-Thaler E."/>
            <person name="Korotkin H.B."/>
            <person name="Matheny P.B."/>
            <person name="Slot J.C."/>
        </authorList>
    </citation>
    <scope>NUCLEOTIDE SEQUENCE [LARGE SCALE GENOMIC DNA]</scope>
    <source>
        <strain evidence="15 16">SRW20</strain>
    </source>
</reference>
<dbReference type="GO" id="GO:0000723">
    <property type="term" value="P:telomere maintenance"/>
    <property type="evidence" value="ECO:0007669"/>
    <property type="project" value="TreeGrafter"/>
</dbReference>
<dbReference type="InParanoid" id="A0A409Y4Q6"/>
<organism evidence="15 16">
    <name type="scientific">Gymnopilus dilepis</name>
    <dbReference type="NCBI Taxonomy" id="231916"/>
    <lineage>
        <taxon>Eukaryota</taxon>
        <taxon>Fungi</taxon>
        <taxon>Dikarya</taxon>
        <taxon>Basidiomycota</taxon>
        <taxon>Agaricomycotina</taxon>
        <taxon>Agaricomycetes</taxon>
        <taxon>Agaricomycetidae</taxon>
        <taxon>Agaricales</taxon>
        <taxon>Agaricineae</taxon>
        <taxon>Hymenogastraceae</taxon>
        <taxon>Gymnopilus</taxon>
    </lineage>
</organism>
<dbReference type="OrthoDB" id="5561659at2759"/>
<dbReference type="SUPFAM" id="SSF56281">
    <property type="entry name" value="Metallo-hydrolase/oxidoreductase"/>
    <property type="match status" value="1"/>
</dbReference>
<feature type="domain" description="DNA repair metallo-beta-lactamase" evidence="14">
    <location>
        <begin position="292"/>
        <end position="395"/>
    </location>
</feature>
<evidence type="ECO:0000256" key="8">
    <source>
        <dbReference type="ARBA" id="ARBA00023172"/>
    </source>
</evidence>